<dbReference type="InterPro" id="IPR000866">
    <property type="entry name" value="AhpC/TSA"/>
</dbReference>
<evidence type="ECO:0000259" key="6">
    <source>
        <dbReference type="PROSITE" id="PS51352"/>
    </source>
</evidence>
<sequence>MKKIITLTTIFISLTTFAHAAFIVKVKFPVKPSNDTIYCSYDLDGKRHVDSAVVKEGLVTFTPKIKGPELLALNVKGSYDYKLFFIDEGTTTITTTGVTFKNATVNAGKSQALYSVWEENWSAIVADAGTLYRASDSATQRGKVEAAPEVKAQIDAGFADLEKRLDSAVALIVGKDANSPVTAFVIEDRYVNYPNVPKVTKYYGKLGAKAKASPYGKSIGRFMAIQAKTAVGTKPDFSFPDADGKEVKLSDFKGKYVLVDVWASWCGPCRKENPNVRNAYAKFHEKGFEVIGASLDTDKEKWLKAVEADGLTWTQLSDLKGWKSPLVDKFGIKGVPFNFLVDPQGKVIAKDLRGDALIATLEKVIK</sequence>
<gene>
    <name evidence="7" type="ORF">DVR12_19170</name>
</gene>
<dbReference type="PANTHER" id="PTHR42852:SF6">
    <property type="entry name" value="THIOL:DISULFIDE INTERCHANGE PROTEIN DSBE"/>
    <property type="match status" value="1"/>
</dbReference>
<dbReference type="AlphaFoldDB" id="A0A3E1Y6W1"/>
<evidence type="ECO:0000313" key="7">
    <source>
        <dbReference type="EMBL" id="RFS20682.1"/>
    </source>
</evidence>
<protein>
    <submittedName>
        <fullName evidence="7">AhpC/TSA family protein</fullName>
    </submittedName>
</protein>
<dbReference type="PANTHER" id="PTHR42852">
    <property type="entry name" value="THIOL:DISULFIDE INTERCHANGE PROTEIN DSBE"/>
    <property type="match status" value="1"/>
</dbReference>
<dbReference type="RefSeq" id="WP_116977400.1">
    <property type="nucleotide sequence ID" value="NZ_QPMM01000010.1"/>
</dbReference>
<comment type="caution">
    <text evidence="7">The sequence shown here is derived from an EMBL/GenBank/DDBJ whole genome shotgun (WGS) entry which is preliminary data.</text>
</comment>
<organism evidence="7 8">
    <name type="scientific">Chitinophaga silvatica</name>
    <dbReference type="NCBI Taxonomy" id="2282649"/>
    <lineage>
        <taxon>Bacteria</taxon>
        <taxon>Pseudomonadati</taxon>
        <taxon>Bacteroidota</taxon>
        <taxon>Chitinophagia</taxon>
        <taxon>Chitinophagales</taxon>
        <taxon>Chitinophagaceae</taxon>
        <taxon>Chitinophaga</taxon>
    </lineage>
</organism>
<dbReference type="InterPro" id="IPR036249">
    <property type="entry name" value="Thioredoxin-like_sf"/>
</dbReference>
<evidence type="ECO:0000256" key="3">
    <source>
        <dbReference type="ARBA" id="ARBA00023157"/>
    </source>
</evidence>
<feature type="domain" description="Thioredoxin" evidence="6">
    <location>
        <begin position="228"/>
        <end position="366"/>
    </location>
</feature>
<dbReference type="Gene3D" id="3.40.30.10">
    <property type="entry name" value="Glutaredoxin"/>
    <property type="match status" value="1"/>
</dbReference>
<keyword evidence="4" id="KW-0676">Redox-active center</keyword>
<dbReference type="EMBL" id="QPMM01000010">
    <property type="protein sequence ID" value="RFS20682.1"/>
    <property type="molecule type" value="Genomic_DNA"/>
</dbReference>
<keyword evidence="8" id="KW-1185">Reference proteome</keyword>
<reference evidence="7 8" key="1">
    <citation type="submission" date="2018-07" db="EMBL/GenBank/DDBJ databases">
        <title>Chitinophaga K2CV101002-2 sp. nov., isolated from a monsoon evergreen broad-leaved forest soil.</title>
        <authorList>
            <person name="Lv Y."/>
        </authorList>
    </citation>
    <scope>NUCLEOTIDE SEQUENCE [LARGE SCALE GENOMIC DNA]</scope>
    <source>
        <strain evidence="7 8">GDMCC 1.1288</strain>
    </source>
</reference>
<feature type="chain" id="PRO_5017680147" evidence="5">
    <location>
        <begin position="21"/>
        <end position="366"/>
    </location>
</feature>
<proteinExistence type="predicted"/>
<keyword evidence="2" id="KW-0201">Cytochrome c-type biogenesis</keyword>
<dbReference type="InterPro" id="IPR013766">
    <property type="entry name" value="Thioredoxin_domain"/>
</dbReference>
<keyword evidence="5" id="KW-0732">Signal</keyword>
<dbReference type="SUPFAM" id="SSF52833">
    <property type="entry name" value="Thioredoxin-like"/>
    <property type="match status" value="1"/>
</dbReference>
<dbReference type="GO" id="GO:0030313">
    <property type="term" value="C:cell envelope"/>
    <property type="evidence" value="ECO:0007669"/>
    <property type="project" value="UniProtKB-SubCell"/>
</dbReference>
<dbReference type="GO" id="GO:0016491">
    <property type="term" value="F:oxidoreductase activity"/>
    <property type="evidence" value="ECO:0007669"/>
    <property type="project" value="InterPro"/>
</dbReference>
<accession>A0A3E1Y6W1</accession>
<dbReference type="GO" id="GO:0017004">
    <property type="term" value="P:cytochrome complex assembly"/>
    <property type="evidence" value="ECO:0007669"/>
    <property type="project" value="UniProtKB-KW"/>
</dbReference>
<dbReference type="Pfam" id="PF14289">
    <property type="entry name" value="DUF4369"/>
    <property type="match status" value="1"/>
</dbReference>
<feature type="signal peptide" evidence="5">
    <location>
        <begin position="1"/>
        <end position="20"/>
    </location>
</feature>
<evidence type="ECO:0000313" key="8">
    <source>
        <dbReference type="Proteomes" id="UP000260644"/>
    </source>
</evidence>
<dbReference type="GO" id="GO:0016209">
    <property type="term" value="F:antioxidant activity"/>
    <property type="evidence" value="ECO:0007669"/>
    <property type="project" value="InterPro"/>
</dbReference>
<comment type="subcellular location">
    <subcellularLocation>
        <location evidence="1">Cell envelope</location>
    </subcellularLocation>
</comment>
<name>A0A3E1Y6W1_9BACT</name>
<dbReference type="Proteomes" id="UP000260644">
    <property type="component" value="Unassembled WGS sequence"/>
</dbReference>
<dbReference type="PROSITE" id="PS00194">
    <property type="entry name" value="THIOREDOXIN_1"/>
    <property type="match status" value="1"/>
</dbReference>
<keyword evidence="3" id="KW-1015">Disulfide bond</keyword>
<dbReference type="Pfam" id="PF00578">
    <property type="entry name" value="AhpC-TSA"/>
    <property type="match status" value="1"/>
</dbReference>
<dbReference type="PROSITE" id="PS51352">
    <property type="entry name" value="THIOREDOXIN_2"/>
    <property type="match status" value="1"/>
</dbReference>
<dbReference type="InterPro" id="IPR050553">
    <property type="entry name" value="Thioredoxin_ResA/DsbE_sf"/>
</dbReference>
<evidence type="ECO:0000256" key="2">
    <source>
        <dbReference type="ARBA" id="ARBA00022748"/>
    </source>
</evidence>
<evidence type="ECO:0000256" key="1">
    <source>
        <dbReference type="ARBA" id="ARBA00004196"/>
    </source>
</evidence>
<dbReference type="InterPro" id="IPR017937">
    <property type="entry name" value="Thioredoxin_CS"/>
</dbReference>
<evidence type="ECO:0000256" key="4">
    <source>
        <dbReference type="ARBA" id="ARBA00023284"/>
    </source>
</evidence>
<dbReference type="CDD" id="cd02966">
    <property type="entry name" value="TlpA_like_family"/>
    <property type="match status" value="1"/>
</dbReference>
<evidence type="ECO:0000256" key="5">
    <source>
        <dbReference type="SAM" id="SignalP"/>
    </source>
</evidence>
<dbReference type="InterPro" id="IPR025380">
    <property type="entry name" value="DUF4369"/>
</dbReference>
<dbReference type="OrthoDB" id="750178at2"/>